<dbReference type="RefSeq" id="WP_080978124.1">
    <property type="nucleotide sequence ID" value="NZ_CP120687.1"/>
</dbReference>
<evidence type="ECO:0000256" key="3">
    <source>
        <dbReference type="ARBA" id="ARBA00038054"/>
    </source>
</evidence>
<keyword evidence="6" id="KW-1185">Reference proteome</keyword>
<name>A0ABY8DSW8_9LACO</name>
<dbReference type="PANTHER" id="PTHR43567:SF1">
    <property type="entry name" value="FLAVOREDOXIN"/>
    <property type="match status" value="1"/>
</dbReference>
<evidence type="ECO:0000313" key="6">
    <source>
        <dbReference type="Proteomes" id="UP001220228"/>
    </source>
</evidence>
<evidence type="ECO:0000259" key="4">
    <source>
        <dbReference type="Pfam" id="PF01613"/>
    </source>
</evidence>
<protein>
    <submittedName>
        <fullName evidence="5">Flavin reductase</fullName>
    </submittedName>
</protein>
<dbReference type="Proteomes" id="UP001220228">
    <property type="component" value="Chromosome"/>
</dbReference>
<evidence type="ECO:0000313" key="5">
    <source>
        <dbReference type="EMBL" id="WFB40109.1"/>
    </source>
</evidence>
<dbReference type="InterPro" id="IPR052174">
    <property type="entry name" value="Flavoredoxin"/>
</dbReference>
<proteinExistence type="inferred from homology"/>
<comment type="cofactor">
    <cofactor evidence="1">
        <name>FMN</name>
        <dbReference type="ChEBI" id="CHEBI:58210"/>
    </cofactor>
</comment>
<dbReference type="SUPFAM" id="SSF50475">
    <property type="entry name" value="FMN-binding split barrel"/>
    <property type="match status" value="1"/>
</dbReference>
<feature type="domain" description="Flavin reductase like" evidence="4">
    <location>
        <begin position="15"/>
        <end position="166"/>
    </location>
</feature>
<dbReference type="PANTHER" id="PTHR43567">
    <property type="entry name" value="FLAVOREDOXIN-RELATED-RELATED"/>
    <property type="match status" value="1"/>
</dbReference>
<comment type="similarity">
    <text evidence="3">Belongs to the flavoredoxin family.</text>
</comment>
<dbReference type="Gene3D" id="2.30.110.10">
    <property type="entry name" value="Electron Transport, Fmn-binding Protein, Chain A"/>
    <property type="match status" value="1"/>
</dbReference>
<dbReference type="InterPro" id="IPR012349">
    <property type="entry name" value="Split_barrel_FMN-bd"/>
</dbReference>
<gene>
    <name evidence="5" type="ORF">LHUE1_000884</name>
</gene>
<accession>A0ABY8DSW8</accession>
<evidence type="ECO:0000256" key="2">
    <source>
        <dbReference type="ARBA" id="ARBA00022630"/>
    </source>
</evidence>
<keyword evidence="2" id="KW-0285">Flavoprotein</keyword>
<dbReference type="Pfam" id="PF01613">
    <property type="entry name" value="Flavin_Reduct"/>
    <property type="match status" value="1"/>
</dbReference>
<dbReference type="InterPro" id="IPR002563">
    <property type="entry name" value="Flavin_Rdtase-like_dom"/>
</dbReference>
<reference evidence="5 6" key="1">
    <citation type="submission" date="2023-03" db="EMBL/GenBank/DDBJ databases">
        <authorList>
            <person name="Ruckert-Reed C."/>
        </authorList>
    </citation>
    <scope>NUCLEOTIDE SEQUENCE [LARGE SCALE GENOMIC DNA]</scope>
    <source>
        <strain evidence="5 6">DSM 115425</strain>
    </source>
</reference>
<organism evidence="5 6">
    <name type="scientific">Lacticaseibacillus huelsenbergensis</name>
    <dbReference type="NCBI Taxonomy" id="3035291"/>
    <lineage>
        <taxon>Bacteria</taxon>
        <taxon>Bacillati</taxon>
        <taxon>Bacillota</taxon>
        <taxon>Bacilli</taxon>
        <taxon>Lactobacillales</taxon>
        <taxon>Lactobacillaceae</taxon>
        <taxon>Lacticaseibacillus</taxon>
    </lineage>
</organism>
<sequence>MLAMLVPYTTKKLYYAYPIFIIGYQDDRCRYNVTTCSSSYSLGDMFTFSVANDENVARQLQRTRHCTINYMTSAHLDQIEYAGYLHRREKLNSGQLPHQIDPQTDLPILTDALSTLFIDIEKSVPYHGYINFIGHITRRLVQEDALQNGRLNVATITPALYAGDHHQRVYREVNQQVKTTGQFFRQRTQLNKHHEG</sequence>
<dbReference type="EMBL" id="CP120687">
    <property type="protein sequence ID" value="WFB40109.1"/>
    <property type="molecule type" value="Genomic_DNA"/>
</dbReference>
<evidence type="ECO:0000256" key="1">
    <source>
        <dbReference type="ARBA" id="ARBA00001917"/>
    </source>
</evidence>